<accession>A0A411CPV4</accession>
<dbReference type="RefSeq" id="YP_010055044.1">
    <property type="nucleotide sequence ID" value="NC_054660.1"/>
</dbReference>
<name>A0A411CPV4_9CAUD</name>
<dbReference type="GeneID" id="64470967"/>
<dbReference type="EMBL" id="MK392366">
    <property type="protein sequence ID" value="QAY15974.1"/>
    <property type="molecule type" value="Genomic_DNA"/>
</dbReference>
<proteinExistence type="predicted"/>
<organism evidence="1 2">
    <name type="scientific">Streptomyces phage Janus</name>
    <dbReference type="NCBI Taxonomy" id="2510525"/>
    <lineage>
        <taxon>Viruses</taxon>
        <taxon>Duplodnaviria</taxon>
        <taxon>Heunggongvirae</taxon>
        <taxon>Uroviricota</taxon>
        <taxon>Caudoviricetes</taxon>
        <taxon>Arquatrovirinae</taxon>
        <taxon>Janusvirus</taxon>
        <taxon>Janusvirus janus</taxon>
    </lineage>
</organism>
<evidence type="ECO:0000313" key="1">
    <source>
        <dbReference type="EMBL" id="QAY15974.1"/>
    </source>
</evidence>
<keyword evidence="2" id="KW-1185">Reference proteome</keyword>
<dbReference type="KEGG" id="vg:64470967"/>
<gene>
    <name evidence="1" type="primary">70</name>
    <name evidence="1" type="ORF">SEA_JANUS_70</name>
</gene>
<reference evidence="1 2" key="1">
    <citation type="submission" date="2019-01" db="EMBL/GenBank/DDBJ databases">
        <authorList>
            <person name="Molina J."/>
            <person name="Li Y."/>
            <person name="Tei-Muno D.A."/>
            <person name="Klug H.M."/>
            <person name="Nayek S."/>
            <person name="Layton S.R."/>
            <person name="Kim T."/>
            <person name="Hughes L.E."/>
            <person name="Garlena R.A."/>
            <person name="Russell D.A."/>
            <person name="Pope W.H."/>
            <person name="Jacobs-Sera D."/>
            <person name="Hatfull G.F."/>
        </authorList>
    </citation>
    <scope>NUCLEOTIDE SEQUENCE [LARGE SCALE GENOMIC DNA]</scope>
</reference>
<protein>
    <submittedName>
        <fullName evidence="1">Uncharacterized protein</fullName>
    </submittedName>
</protein>
<evidence type="ECO:0000313" key="2">
    <source>
        <dbReference type="Proteomes" id="UP000289966"/>
    </source>
</evidence>
<sequence>MPSIDEIKKYLTDERAQDIIDIASEGGITYWATEPTDEEFAGLPEGKQWTITEGTAPHPIFSFGDEREVEEVHYLNADDIREAYQKVLDLNQRYVGREYHGYVVQSWIDRGEKDGIDTAHIDAGTADILVQVACFDEVRYG</sequence>
<dbReference type="Proteomes" id="UP000289966">
    <property type="component" value="Segment"/>
</dbReference>